<dbReference type="Gene3D" id="1.10.1410.10">
    <property type="match status" value="1"/>
</dbReference>
<feature type="region of interest" description="Disordered" evidence="1">
    <location>
        <begin position="328"/>
        <end position="354"/>
    </location>
</feature>
<gene>
    <name evidence="2" type="ORF">MAR_021845</name>
</gene>
<organism evidence="2 3">
    <name type="scientific">Mya arenaria</name>
    <name type="common">Soft-shell clam</name>
    <dbReference type="NCBI Taxonomy" id="6604"/>
    <lineage>
        <taxon>Eukaryota</taxon>
        <taxon>Metazoa</taxon>
        <taxon>Spiralia</taxon>
        <taxon>Lophotrochozoa</taxon>
        <taxon>Mollusca</taxon>
        <taxon>Bivalvia</taxon>
        <taxon>Autobranchia</taxon>
        <taxon>Heteroconchia</taxon>
        <taxon>Euheterodonta</taxon>
        <taxon>Imparidentia</taxon>
        <taxon>Neoheterodontei</taxon>
        <taxon>Myida</taxon>
        <taxon>Myoidea</taxon>
        <taxon>Myidae</taxon>
        <taxon>Mya</taxon>
    </lineage>
</organism>
<keyword evidence="3" id="KW-1185">Reference proteome</keyword>
<dbReference type="PANTHER" id="PTHR12271:SF127">
    <property type="entry name" value="SPECKLE TARGETED PIP5K1A-REGULATED POLY(A) POLYMERASE"/>
    <property type="match status" value="1"/>
</dbReference>
<evidence type="ECO:0000313" key="2">
    <source>
        <dbReference type="EMBL" id="WAR06476.1"/>
    </source>
</evidence>
<dbReference type="InterPro" id="IPR043519">
    <property type="entry name" value="NT_sf"/>
</dbReference>
<protein>
    <submittedName>
        <fullName evidence="2">PAPD1-like protein</fullName>
    </submittedName>
</protein>
<sequence>MAAPMQYFQPYYDYLRRNRRMSSNSLLVAFNTYENVGIADIIKKLRQKYPVIHWTVVDHDAGSNLVLVHLHKDKFSLKERMAEEWLISTNRSGFVAKTNNQVMDQTFVNHLREQIGKCENVSLQLNSCNIPNLKVICFGSVPSGTALRGSSDLDIVLFDGGETNVPVLMKLHKVLKRSVLCKNVIFLKMVLFIKYWAHTNDMAGSLPRPLSVTSYMLTLLMIAYFQKLNILPPLKELYKDPFEPGSPNAVKTSNLIQGFFDMYANFEFNKNIIDVHNGEIIEGTHYFDIYIANPHEARHNVCRNVPKRGVSRFQLLCQESAISLKGKHEQSSIGIKDSSSVGGKNSQGKGGKDTAWGLQRLLPLAKKSSNEAQDFIENLFNENTVMEIVKTNDSDIEIAVQKTNANSDSYESEGGKIVSSEKQDLDSPSSKNRRRKRRYKKV</sequence>
<dbReference type="EMBL" id="CP111016">
    <property type="protein sequence ID" value="WAR06476.1"/>
    <property type="molecule type" value="Genomic_DNA"/>
</dbReference>
<name>A0ABY7EH40_MYAAR</name>
<accession>A0ABY7EH40</accession>
<dbReference type="Proteomes" id="UP001164746">
    <property type="component" value="Chromosome 5"/>
</dbReference>
<dbReference type="SUPFAM" id="SSF81301">
    <property type="entry name" value="Nucleotidyltransferase"/>
    <property type="match status" value="1"/>
</dbReference>
<dbReference type="PANTHER" id="PTHR12271">
    <property type="entry name" value="POLY A POLYMERASE CID PAP -RELATED"/>
    <property type="match status" value="1"/>
</dbReference>
<feature type="compositionally biased region" description="Polar residues" evidence="1">
    <location>
        <begin position="331"/>
        <end position="347"/>
    </location>
</feature>
<evidence type="ECO:0000313" key="3">
    <source>
        <dbReference type="Proteomes" id="UP001164746"/>
    </source>
</evidence>
<feature type="region of interest" description="Disordered" evidence="1">
    <location>
        <begin position="403"/>
        <end position="442"/>
    </location>
</feature>
<dbReference type="PROSITE" id="PS50152">
    <property type="entry name" value="25A_SYNTH_3"/>
    <property type="match status" value="1"/>
</dbReference>
<dbReference type="SUPFAM" id="SSF81631">
    <property type="entry name" value="PAP/OAS1 substrate-binding domain"/>
    <property type="match status" value="1"/>
</dbReference>
<reference evidence="2" key="1">
    <citation type="submission" date="2022-11" db="EMBL/GenBank/DDBJ databases">
        <title>Centuries of genome instability and evolution in soft-shell clam transmissible cancer (bioRxiv).</title>
        <authorList>
            <person name="Hart S.F.M."/>
            <person name="Yonemitsu M.A."/>
            <person name="Giersch R.M."/>
            <person name="Beal B.F."/>
            <person name="Arriagada G."/>
            <person name="Davis B.W."/>
            <person name="Ostrander E.A."/>
            <person name="Goff S.P."/>
            <person name="Metzger M.J."/>
        </authorList>
    </citation>
    <scope>NUCLEOTIDE SEQUENCE</scope>
    <source>
        <strain evidence="2">MELC-2E11</strain>
        <tissue evidence="2">Siphon/mantle</tissue>
    </source>
</reference>
<proteinExistence type="predicted"/>
<feature type="compositionally biased region" description="Basic residues" evidence="1">
    <location>
        <begin position="431"/>
        <end position="442"/>
    </location>
</feature>
<evidence type="ECO:0000256" key="1">
    <source>
        <dbReference type="SAM" id="MobiDB-lite"/>
    </source>
</evidence>